<organism evidence="1 2">
    <name type="scientific">Kibdelosporangium lantanae</name>
    <dbReference type="NCBI Taxonomy" id="1497396"/>
    <lineage>
        <taxon>Bacteria</taxon>
        <taxon>Bacillati</taxon>
        <taxon>Actinomycetota</taxon>
        <taxon>Actinomycetes</taxon>
        <taxon>Pseudonocardiales</taxon>
        <taxon>Pseudonocardiaceae</taxon>
        <taxon>Kibdelosporangium</taxon>
    </lineage>
</organism>
<dbReference type="EMBL" id="JBHTIS010001726">
    <property type="protein sequence ID" value="MFD1048663.1"/>
    <property type="molecule type" value="Genomic_DNA"/>
</dbReference>
<dbReference type="Proteomes" id="UP001597045">
    <property type="component" value="Unassembled WGS sequence"/>
</dbReference>
<accession>A0ABW3MDH7</accession>
<comment type="caution">
    <text evidence="1">The sequence shown here is derived from an EMBL/GenBank/DDBJ whole genome shotgun (WGS) entry which is preliminary data.</text>
</comment>
<reference evidence="2" key="1">
    <citation type="journal article" date="2019" name="Int. J. Syst. Evol. Microbiol.">
        <title>The Global Catalogue of Microorganisms (GCM) 10K type strain sequencing project: providing services to taxonomists for standard genome sequencing and annotation.</title>
        <authorList>
            <consortium name="The Broad Institute Genomics Platform"/>
            <consortium name="The Broad Institute Genome Sequencing Center for Infectious Disease"/>
            <person name="Wu L."/>
            <person name="Ma J."/>
        </authorList>
    </citation>
    <scope>NUCLEOTIDE SEQUENCE [LARGE SCALE GENOMIC DNA]</scope>
    <source>
        <strain evidence="2">JCM 31486</strain>
    </source>
</reference>
<evidence type="ECO:0000313" key="1">
    <source>
        <dbReference type="EMBL" id="MFD1048663.1"/>
    </source>
</evidence>
<name>A0ABW3MDH7_9PSEU</name>
<keyword evidence="2" id="KW-1185">Reference proteome</keyword>
<gene>
    <name evidence="1" type="ORF">ACFQ1S_25600</name>
</gene>
<sequence>MDLITTPFGFTSTAKEVAGDRTGLATAGAEVTLAAREVQWPPTFAGDGRRRGLRLPPVRPVAGLRARLRPPTP</sequence>
<protein>
    <submittedName>
        <fullName evidence="1">Uncharacterized protein</fullName>
    </submittedName>
</protein>
<evidence type="ECO:0000313" key="2">
    <source>
        <dbReference type="Proteomes" id="UP001597045"/>
    </source>
</evidence>
<proteinExistence type="predicted"/>